<dbReference type="STRING" id="1497955.HMPREF1872_00599"/>
<keyword evidence="3" id="KW-1185">Reference proteome</keyword>
<evidence type="ECO:0000313" key="2">
    <source>
        <dbReference type="EMBL" id="KXB41648.1"/>
    </source>
</evidence>
<organism evidence="2 3">
    <name type="scientific">Amygdalobacter nucleatus</name>
    <dbReference type="NCBI Taxonomy" id="3029274"/>
    <lineage>
        <taxon>Bacteria</taxon>
        <taxon>Bacillati</taxon>
        <taxon>Bacillota</taxon>
        <taxon>Clostridia</taxon>
        <taxon>Eubacteriales</taxon>
        <taxon>Oscillospiraceae</taxon>
        <taxon>Amygdalobacter</taxon>
    </lineage>
</organism>
<accession>A0A133YEL9</accession>
<protein>
    <recommendedName>
        <fullName evidence="4">DUF3139 domain-containing protein</fullName>
    </recommendedName>
</protein>
<keyword evidence="1" id="KW-1133">Transmembrane helix</keyword>
<evidence type="ECO:0000256" key="1">
    <source>
        <dbReference type="SAM" id="Phobius"/>
    </source>
</evidence>
<dbReference type="OrthoDB" id="1757039at2"/>
<reference evidence="3" key="1">
    <citation type="submission" date="2016-01" db="EMBL/GenBank/DDBJ databases">
        <authorList>
            <person name="Mitreva M."/>
            <person name="Pepin K.H."/>
            <person name="Mihindukulasuriya K.A."/>
            <person name="Fulton R."/>
            <person name="Fronick C."/>
            <person name="O'Laughlin M."/>
            <person name="Miner T."/>
            <person name="Herter B."/>
            <person name="Rosa B.A."/>
            <person name="Cordes M."/>
            <person name="Tomlinson C."/>
            <person name="Wollam A."/>
            <person name="Palsikar V.B."/>
            <person name="Mardis E.R."/>
            <person name="Wilson R.K."/>
        </authorList>
    </citation>
    <scope>NUCLEOTIDE SEQUENCE [LARGE SCALE GENOMIC DNA]</scope>
    <source>
        <strain evidence="3">KA00274</strain>
    </source>
</reference>
<gene>
    <name evidence="2" type="ORF">HMPREF1872_00599</name>
</gene>
<feature type="transmembrane region" description="Helical" evidence="1">
    <location>
        <begin position="31"/>
        <end position="54"/>
    </location>
</feature>
<proteinExistence type="predicted"/>
<dbReference type="Pfam" id="PF11337">
    <property type="entry name" value="DUF3139"/>
    <property type="match status" value="1"/>
</dbReference>
<evidence type="ECO:0000313" key="3">
    <source>
        <dbReference type="Proteomes" id="UP000070080"/>
    </source>
</evidence>
<keyword evidence="1" id="KW-0812">Transmembrane</keyword>
<dbReference type="RefSeq" id="WP_066713668.1">
    <property type="nucleotide sequence ID" value="NZ_JARFNM010000001.1"/>
</dbReference>
<dbReference type="AlphaFoldDB" id="A0A133YEL9"/>
<dbReference type="Proteomes" id="UP000070080">
    <property type="component" value="Unassembled WGS sequence"/>
</dbReference>
<sequence length="169" mass="20372">MQDSEPIEQKALSRSESQFAILKKYFVTPKLFFKFMLLIVLLLFIIVTAVYVYFNTPLRSILATIKYEEYRQLQGIDYANIQSKNPEKNFKTGEVYLKVYYKDDPQFEYRYIYQLYRPSKEKLRTHDYHKMRLEVLWRDGEKEEGRSKPESICKYPPLEANAENVDPYF</sequence>
<dbReference type="EMBL" id="LSCV01000011">
    <property type="protein sequence ID" value="KXB41648.1"/>
    <property type="molecule type" value="Genomic_DNA"/>
</dbReference>
<dbReference type="InterPro" id="IPR021486">
    <property type="entry name" value="DUF3139"/>
</dbReference>
<evidence type="ECO:0008006" key="4">
    <source>
        <dbReference type="Google" id="ProtNLM"/>
    </source>
</evidence>
<comment type="caution">
    <text evidence="2">The sequence shown here is derived from an EMBL/GenBank/DDBJ whole genome shotgun (WGS) entry which is preliminary data.</text>
</comment>
<keyword evidence="1" id="KW-0472">Membrane</keyword>
<name>A0A133YEL9_9FIRM</name>